<dbReference type="AlphaFoldDB" id="A0A7S2HWY8"/>
<name>A0A7S2HWY8_9STRA</name>
<organism evidence="1">
    <name type="scientific">Helicotheca tamesis</name>
    <dbReference type="NCBI Taxonomy" id="374047"/>
    <lineage>
        <taxon>Eukaryota</taxon>
        <taxon>Sar</taxon>
        <taxon>Stramenopiles</taxon>
        <taxon>Ochrophyta</taxon>
        <taxon>Bacillariophyta</taxon>
        <taxon>Mediophyceae</taxon>
        <taxon>Lithodesmiophycidae</taxon>
        <taxon>Lithodesmiales</taxon>
        <taxon>Lithodesmiaceae</taxon>
        <taxon>Helicotheca</taxon>
    </lineage>
</organism>
<dbReference type="EMBL" id="HBGV01013306">
    <property type="protein sequence ID" value="CAD9502784.1"/>
    <property type="molecule type" value="Transcribed_RNA"/>
</dbReference>
<sequence length="269" mass="30311">MAEGAKFGWKIQKIKEFGPRADYSALSEPLPCPPWGMAWKKDKLTHQWKLMFAPEEEKSKNETTRVIGDEKKLAKENECFYVEHYVLPTDTFQGLCLAYRISPVRLRQLNAFSGTSLKLAPSKLIIPIPDVRSVLDGTLRIQDIDDPNFKHQVLSLEFPILTSEEVRAYLIMCAWDLRTAIQTAKADLDWEQARSPSASKNNSVSTPPFELVAHVAVPVANSITNSTNYQFEIELSSSVHGKSQSSSFLLSRETCDAAKELSRPLLPRQ</sequence>
<reference evidence="1" key="1">
    <citation type="submission" date="2021-01" db="EMBL/GenBank/DDBJ databases">
        <authorList>
            <person name="Corre E."/>
            <person name="Pelletier E."/>
            <person name="Niang G."/>
            <person name="Scheremetjew M."/>
            <person name="Finn R."/>
            <person name="Kale V."/>
            <person name="Holt S."/>
            <person name="Cochrane G."/>
            <person name="Meng A."/>
            <person name="Brown T."/>
            <person name="Cohen L."/>
        </authorList>
    </citation>
    <scope>NUCLEOTIDE SEQUENCE</scope>
    <source>
        <strain evidence="1">CCMP826</strain>
    </source>
</reference>
<protein>
    <recommendedName>
        <fullName evidence="2">LysM domain-containing protein</fullName>
    </recommendedName>
</protein>
<proteinExistence type="predicted"/>
<evidence type="ECO:0000313" key="1">
    <source>
        <dbReference type="EMBL" id="CAD9502784.1"/>
    </source>
</evidence>
<gene>
    <name evidence="1" type="ORF">HTAM1171_LOCUS8116</name>
</gene>
<accession>A0A7S2HWY8</accession>
<evidence type="ECO:0008006" key="2">
    <source>
        <dbReference type="Google" id="ProtNLM"/>
    </source>
</evidence>